<evidence type="ECO:0000313" key="2">
    <source>
        <dbReference type="EMBL" id="MCB7282953.1"/>
    </source>
</evidence>
<dbReference type="Proteomes" id="UP000433382">
    <property type="component" value="Unassembled WGS sequence"/>
</dbReference>
<proteinExistence type="predicted"/>
<dbReference type="AlphaFoldDB" id="A0A395UT10"/>
<dbReference type="Proteomes" id="UP000266497">
    <property type="component" value="Unassembled WGS sequence"/>
</dbReference>
<dbReference type="EMBL" id="CP043529">
    <property type="protein sequence ID" value="QEW36738.1"/>
    <property type="molecule type" value="Genomic_DNA"/>
</dbReference>
<reference evidence="4 5" key="1">
    <citation type="submission" date="2018-08" db="EMBL/GenBank/DDBJ databases">
        <title>A genome reference for cultivated species of the human gut microbiota.</title>
        <authorList>
            <person name="Zou Y."/>
            <person name="Xue W."/>
            <person name="Luo G."/>
        </authorList>
    </citation>
    <scope>NUCLEOTIDE SEQUENCE [LARGE SCALE GENOMIC DNA]</scope>
    <source>
        <strain evidence="4 5">AF25-30LB</strain>
    </source>
</reference>
<dbReference type="EMBL" id="WCZM01000023">
    <property type="protein sequence ID" value="KAB3567450.1"/>
    <property type="molecule type" value="Genomic_DNA"/>
</dbReference>
<sequence>MEINCKYCPKNDGTGNCLINGCPLPPVIKEIEEMQSFLEITASDNPKELIDRLTDINVYLARSGKLLADAKAYQDQVTANVYASHMEFISRVPATVAMKFVAAQSVTANQIVTWLDRINRTLVHAGDNIRTQISFAKQDMALQRKGY</sequence>
<accession>A0A395UT10</accession>
<reference evidence="3 6" key="3">
    <citation type="submission" date="2019-09" db="EMBL/GenBank/DDBJ databases">
        <title>Commensal-derived Metabolites Govern Vibrio cholerae Pathogenesis in Host.</title>
        <authorList>
            <person name="Yoon S.S."/>
            <person name="Yoon M.Y."/>
        </authorList>
    </citation>
    <scope>NUCLEOTIDE SEQUENCE [LARGE SCALE GENOMIC DNA]</scope>
    <source>
        <strain evidence="3 6">VIC01</strain>
    </source>
</reference>
<dbReference type="EMBL" id="JAJCQG010000076">
    <property type="protein sequence ID" value="MCB7282953.1"/>
    <property type="molecule type" value="Genomic_DNA"/>
</dbReference>
<evidence type="ECO:0000313" key="5">
    <source>
        <dbReference type="Proteomes" id="UP000266497"/>
    </source>
</evidence>
<evidence type="ECO:0000313" key="7">
    <source>
        <dbReference type="Proteomes" id="UP000433382"/>
    </source>
</evidence>
<dbReference type="EMBL" id="QRUD01000020">
    <property type="protein sequence ID" value="RGR40510.1"/>
    <property type="molecule type" value="Genomic_DNA"/>
</dbReference>
<reference evidence="1 7" key="2">
    <citation type="journal article" date="2019" name="Nat. Med.">
        <title>A library of human gut bacterial isolates paired with longitudinal multiomics data enables mechanistic microbiome research.</title>
        <authorList>
            <person name="Poyet M."/>
            <person name="Groussin M."/>
            <person name="Gibbons S.M."/>
            <person name="Avila-Pacheco J."/>
            <person name="Jiang X."/>
            <person name="Kearney S.M."/>
            <person name="Perrotta A.R."/>
            <person name="Berdy B."/>
            <person name="Zhao S."/>
            <person name="Lieberman T.D."/>
            <person name="Swanson P.K."/>
            <person name="Smith M."/>
            <person name="Roesemann S."/>
            <person name="Alexander J.E."/>
            <person name="Rich S.A."/>
            <person name="Livny J."/>
            <person name="Vlamakis H."/>
            <person name="Clish C."/>
            <person name="Bullock K."/>
            <person name="Deik A."/>
            <person name="Scott J."/>
            <person name="Pierce K.A."/>
            <person name="Xavier R.J."/>
            <person name="Alm E.J."/>
        </authorList>
    </citation>
    <scope>NUCLEOTIDE SEQUENCE [LARGE SCALE GENOMIC DNA]</scope>
    <source>
        <strain evidence="1 7">BIOML-A73</strain>
    </source>
</reference>
<evidence type="ECO:0000313" key="6">
    <source>
        <dbReference type="Proteomes" id="UP000326091"/>
    </source>
</evidence>
<evidence type="ECO:0000313" key="3">
    <source>
        <dbReference type="EMBL" id="QEW36738.1"/>
    </source>
</evidence>
<organism evidence="4 5">
    <name type="scientific">Phocaeicola vulgatus</name>
    <name type="common">Bacteroides vulgatus</name>
    <dbReference type="NCBI Taxonomy" id="821"/>
    <lineage>
        <taxon>Bacteria</taxon>
        <taxon>Pseudomonadati</taxon>
        <taxon>Bacteroidota</taxon>
        <taxon>Bacteroidia</taxon>
        <taxon>Bacteroidales</taxon>
        <taxon>Bacteroidaceae</taxon>
        <taxon>Phocaeicola</taxon>
    </lineage>
</organism>
<dbReference type="Proteomes" id="UP001199363">
    <property type="component" value="Unassembled WGS sequence"/>
</dbReference>
<dbReference type="RefSeq" id="WP_005852291.1">
    <property type="nucleotide sequence ID" value="NZ_AP025232.1"/>
</dbReference>
<name>A0A395UT10_PHOVU</name>
<evidence type="ECO:0000313" key="1">
    <source>
        <dbReference type="EMBL" id="KAB3567450.1"/>
    </source>
</evidence>
<reference evidence="2" key="4">
    <citation type="submission" date="2021-10" db="EMBL/GenBank/DDBJ databases">
        <title>Collection of gut derived symbiotic bacterial strains cultured from healthy donors.</title>
        <authorList>
            <person name="Lin H."/>
            <person name="Littmann E."/>
            <person name="Kohout C."/>
            <person name="Pamer E.G."/>
        </authorList>
    </citation>
    <scope>NUCLEOTIDE SEQUENCE</scope>
    <source>
        <strain evidence="2">DFI.1.167</strain>
    </source>
</reference>
<evidence type="ECO:0000313" key="4">
    <source>
        <dbReference type="EMBL" id="RGR40510.1"/>
    </source>
</evidence>
<protein>
    <submittedName>
        <fullName evidence="4">Uncharacterized protein</fullName>
    </submittedName>
</protein>
<gene>
    <name evidence="4" type="ORF">DWY53_08845</name>
    <name evidence="1" type="ORF">GAY01_15195</name>
    <name evidence="2" type="ORF">LI282_18175</name>
    <name evidence="3" type="ORF">VIC01_02299</name>
</gene>
<dbReference type="Proteomes" id="UP000326091">
    <property type="component" value="Chromosome"/>
</dbReference>